<dbReference type="Proteomes" id="UP000789366">
    <property type="component" value="Unassembled WGS sequence"/>
</dbReference>
<name>A0ACA9KMG9_9GLOM</name>
<evidence type="ECO:0000313" key="2">
    <source>
        <dbReference type="Proteomes" id="UP000789366"/>
    </source>
</evidence>
<sequence>MKIESIDYMHYSDTSEPSSQDQAQNTLDPMQILSQMTQITSNQSQNIVTSDTIYISNPDLLHLLLYLAYMKQAQKKPSKDITKNKSLSKKPKQNKKKDDKKDSNTVRKLIVELLYNNTKQTTSDTNNFYPITATETDLQPINFLNLYTKITSAESEIQKPNQNIIIQYYNFGLGIAKCFKFYYKKSYNVNNANSEVKKIEKQLPDGASETTIQKRKERAQKIFHIFNKIGTSKIEQVKSFSALTIAKLTVNQINHVISQILDKTPTESFV</sequence>
<proteinExistence type="predicted"/>
<gene>
    <name evidence="1" type="ORF">SPELUC_LOCUS2178</name>
</gene>
<comment type="caution">
    <text evidence="1">The sequence shown here is derived from an EMBL/GenBank/DDBJ whole genome shotgun (WGS) entry which is preliminary data.</text>
</comment>
<organism evidence="1 2">
    <name type="scientific">Cetraspora pellucida</name>
    <dbReference type="NCBI Taxonomy" id="1433469"/>
    <lineage>
        <taxon>Eukaryota</taxon>
        <taxon>Fungi</taxon>
        <taxon>Fungi incertae sedis</taxon>
        <taxon>Mucoromycota</taxon>
        <taxon>Glomeromycotina</taxon>
        <taxon>Glomeromycetes</taxon>
        <taxon>Diversisporales</taxon>
        <taxon>Gigasporaceae</taxon>
        <taxon>Cetraspora</taxon>
    </lineage>
</organism>
<reference evidence="1" key="1">
    <citation type="submission" date="2021-06" db="EMBL/GenBank/DDBJ databases">
        <authorList>
            <person name="Kallberg Y."/>
            <person name="Tangrot J."/>
            <person name="Rosling A."/>
        </authorList>
    </citation>
    <scope>NUCLEOTIDE SEQUENCE</scope>
    <source>
        <strain evidence="1">28 12/20/2015</strain>
    </source>
</reference>
<dbReference type="EMBL" id="CAJVPW010001372">
    <property type="protein sequence ID" value="CAG8482259.1"/>
    <property type="molecule type" value="Genomic_DNA"/>
</dbReference>
<evidence type="ECO:0000313" key="1">
    <source>
        <dbReference type="EMBL" id="CAG8482259.1"/>
    </source>
</evidence>
<keyword evidence="2" id="KW-1185">Reference proteome</keyword>
<accession>A0ACA9KMG9</accession>
<protein>
    <submittedName>
        <fullName evidence="1">9277_t:CDS:1</fullName>
    </submittedName>
</protein>